<sequence>MNSGDNVPKKPENRPGLPEIAYRISDYAGFRRRLLNLLPSILVPDESDKSKLLQPLAKLTTRLDDDAAIALLDAWAIVAEVLIFYQERIANEGYLRTATERRSILELARAIGYELKPGVAASTFLTFTVEDAPNSPKVAIIPKGTQIMSVPGKDELPQTFETSEEFTAHVDWNAIKPRSSRPQNITSDTRQLYLNGINTQLKAGEYLLLVDDDRELRTYLLSLTDVKEDAQAGYTLVKWEEYLNPPETPLRNPKVFAFRQKANLFGYNAPAWEDMTAEVKLAAIAEKGKLDLLQGGIFCTKDHGKKWNSVSKGLPNADILCLAIWDGVLFAGTAGKGIFRSKDNGNNWEPVNNGLTNLNIQTLYTNSENPRNPLFAGTPGGGVFRSKDGGETWVPINTGNVRVEGSNGTNWQSVNTSLPNTVVRAILTYTTENLAGTISSENTTVTGSNTVFKQELNVDDIIKVNLNSKIEEKKVTKITSDSSLEIESSFSTNLPPNTSYQIFQPKYIIFIGSDDGIYRSQNQGNDWISKNLTDRSVYCLLYKEKYFFAGTDKGLYRSSDRGQNWKLIQKLQNNSLSFDEKRAVFALVSSENVIFTGTDAGVFYSLDQGDSWDVVNAEQDNNNVTKSYNNCSLVTYKNGETYYLFAATEQGVFVSTYRLNKSESINNIQWTTVYENVTKGLSTQDITILAFNKNNKSLFAGSKFAGFLRSVVEPESKNGVNNGRNQPKEKQEWPDFNLQNNQIDLDTLYPQILPNSWIVLLDKGNLINQDNNQITFAVGQVKSTYTNTRKDFGLNAKITQIEPNRKVDNLAKFVLRSAIALIRSEELELAKELLTVSDRQQKIFQDPIQDKFILLKNYISELQTNQTLIVSGKRIRVQLDKISDLRNLQLVDDLVSKSVQRGDVLQLLELPASDRQWKLMDKDGFQGYLTTISSEEITLLPAAEDSEVVSEVVKIQSPPTDQQMPILTIQEPIKNAYDPATVKIYGNVVKATHGETSEEVLGSGDGNLTNQSFTLKKPPLTYVSTTTASGANSTLEVRVNGILWQEVPSLYPLTAQDQSYIIRIEDDGTTTVTFGDGIQGSRLPTGEENITATYRSGIGLDGNVGVDRLTLLKTRPLGIIEVNNPIPATGAAARESLEEVRIKGPATVRTLDRIVSLSDFEDFVRGFAGIGKAQAVELWHEETQLVHITIAAVNGAEVLRESTLYKNLIDAIDLARDPLQKVQIDSYKRLLFNLEARLLLDVRYQAEVVENKVRTAVLDTFAFKRRQFGQAVTRSEVVAVIQNIEGVVAVDLDALYQAQQSKTLTESLTVLKARSDPQKNEVHPAQLLLLDSTGIKLTTVSVL</sequence>
<dbReference type="SUPFAM" id="SSF110296">
    <property type="entry name" value="Oligoxyloglucan reducing end-specific cellobiohydrolase"/>
    <property type="match status" value="2"/>
</dbReference>
<accession>A0ABV4XSZ3</accession>
<organism evidence="1 2">
    <name type="scientific">Floridaenema flaviceps BLCC-F50</name>
    <dbReference type="NCBI Taxonomy" id="3153642"/>
    <lineage>
        <taxon>Bacteria</taxon>
        <taxon>Bacillati</taxon>
        <taxon>Cyanobacteriota</taxon>
        <taxon>Cyanophyceae</taxon>
        <taxon>Oscillatoriophycideae</taxon>
        <taxon>Aerosakkonematales</taxon>
        <taxon>Aerosakkonemataceae</taxon>
        <taxon>Floridanema</taxon>
        <taxon>Floridanema flaviceps</taxon>
    </lineage>
</organism>
<evidence type="ECO:0000313" key="2">
    <source>
        <dbReference type="Proteomes" id="UP001576784"/>
    </source>
</evidence>
<dbReference type="RefSeq" id="WP_413264460.1">
    <property type="nucleotide sequence ID" value="NZ_JBHFNR010000131.1"/>
</dbReference>
<dbReference type="NCBIfam" id="TIGR02243">
    <property type="entry name" value="putative baseplate assembly protein"/>
    <property type="match status" value="1"/>
</dbReference>
<dbReference type="EMBL" id="JBHFNR010000131">
    <property type="protein sequence ID" value="MFB2894816.1"/>
    <property type="molecule type" value="Genomic_DNA"/>
</dbReference>
<dbReference type="PANTHER" id="PTHR43739:SF5">
    <property type="entry name" value="EXO-ALPHA-SIALIDASE"/>
    <property type="match status" value="1"/>
</dbReference>
<proteinExistence type="predicted"/>
<dbReference type="InterPro" id="IPR011749">
    <property type="entry name" value="CHP02243"/>
</dbReference>
<dbReference type="InterPro" id="IPR052025">
    <property type="entry name" value="Xyloglucanase_GH74"/>
</dbReference>
<dbReference type="Gene3D" id="2.130.10.10">
    <property type="entry name" value="YVTN repeat-like/Quinoprotein amine dehydrogenase"/>
    <property type="match status" value="2"/>
</dbReference>
<name>A0ABV4XSZ3_9CYAN</name>
<dbReference type="Pfam" id="PF15899">
    <property type="entry name" value="BNR_6"/>
    <property type="match status" value="1"/>
</dbReference>
<dbReference type="InterPro" id="IPR002860">
    <property type="entry name" value="BNR_rpt"/>
</dbReference>
<gene>
    <name evidence="1" type="ORF">ACE1CI_18045</name>
</gene>
<dbReference type="InterPro" id="IPR015943">
    <property type="entry name" value="WD40/YVTN_repeat-like_dom_sf"/>
</dbReference>
<dbReference type="PANTHER" id="PTHR43739">
    <property type="entry name" value="XYLOGLUCANASE (EUROFUNG)"/>
    <property type="match status" value="1"/>
</dbReference>
<comment type="caution">
    <text evidence="1">The sequence shown here is derived from an EMBL/GenBank/DDBJ whole genome shotgun (WGS) entry which is preliminary data.</text>
</comment>
<evidence type="ECO:0000313" key="1">
    <source>
        <dbReference type="EMBL" id="MFB2894816.1"/>
    </source>
</evidence>
<reference evidence="1 2" key="1">
    <citation type="submission" date="2024-09" db="EMBL/GenBank/DDBJ databases">
        <title>Floridaenema gen nov. (Aerosakkonemataceae, Aerosakkonematales ord. nov., Cyanobacteria) from benthic tropical and subtropical fresh waters, with the description of four new species.</title>
        <authorList>
            <person name="Moretto J.A."/>
            <person name="Berthold D.E."/>
            <person name="Lefler F.W."/>
            <person name="Huang I.-S."/>
            <person name="Laughinghouse H. IV."/>
        </authorList>
    </citation>
    <scope>NUCLEOTIDE SEQUENCE [LARGE SCALE GENOMIC DNA]</scope>
    <source>
        <strain evidence="1 2">BLCC-F50</strain>
    </source>
</reference>
<protein>
    <submittedName>
        <fullName evidence="1">Baseplate assembly protein</fullName>
    </submittedName>
</protein>
<dbReference type="Proteomes" id="UP001576784">
    <property type="component" value="Unassembled WGS sequence"/>
</dbReference>
<dbReference type="CDD" id="cd15482">
    <property type="entry name" value="Sialidase_non-viral"/>
    <property type="match status" value="1"/>
</dbReference>
<keyword evidence="2" id="KW-1185">Reference proteome</keyword>